<accession>Q5Z1C7</accession>
<name>Q5Z1C7_NOCFA</name>
<proteinExistence type="predicted"/>
<sequence length="53" mass="5369">MGAATGLDVAALVTTAAAFTPQARSDAERMAIRLVDSRAPAAWASATGPAPWQ</sequence>
<dbReference type="EMBL" id="AP006618">
    <property type="protein sequence ID" value="BAD55764.1"/>
    <property type="molecule type" value="Genomic_DNA"/>
</dbReference>
<dbReference type="Proteomes" id="UP000006820">
    <property type="component" value="Chromosome"/>
</dbReference>
<organism evidence="1 2">
    <name type="scientific">Nocardia farcinica (strain IFM 10152)</name>
    <dbReference type="NCBI Taxonomy" id="247156"/>
    <lineage>
        <taxon>Bacteria</taxon>
        <taxon>Bacillati</taxon>
        <taxon>Actinomycetota</taxon>
        <taxon>Actinomycetes</taxon>
        <taxon>Mycobacteriales</taxon>
        <taxon>Nocardiaceae</taxon>
        <taxon>Nocardia</taxon>
    </lineage>
</organism>
<dbReference type="KEGG" id="nfa:NFA_9190"/>
<dbReference type="HOGENOM" id="CLU_3064010_0_0_11"/>
<keyword evidence="2" id="KW-1185">Reference proteome</keyword>
<reference evidence="1 2" key="1">
    <citation type="journal article" date="2004" name="Proc. Natl. Acad. Sci. U.S.A.">
        <title>The complete genomic sequence of Nocardia farcinica IFM 10152.</title>
        <authorList>
            <person name="Ishikawa J."/>
            <person name="Yamashita A."/>
            <person name="Mikami Y."/>
            <person name="Hoshino Y."/>
            <person name="Kurita H."/>
            <person name="Hotta K."/>
            <person name="Shiba T."/>
            <person name="Hattori M."/>
        </authorList>
    </citation>
    <scope>NUCLEOTIDE SEQUENCE [LARGE SCALE GENOMIC DNA]</scope>
    <source>
        <strain evidence="1 2">IFM 10152</strain>
    </source>
</reference>
<gene>
    <name evidence="1" type="ordered locus">NFA_9190</name>
</gene>
<evidence type="ECO:0000313" key="2">
    <source>
        <dbReference type="Proteomes" id="UP000006820"/>
    </source>
</evidence>
<dbReference type="AlphaFoldDB" id="Q5Z1C7"/>
<evidence type="ECO:0000313" key="1">
    <source>
        <dbReference type="EMBL" id="BAD55764.1"/>
    </source>
</evidence>
<protein>
    <submittedName>
        <fullName evidence="1">Uncharacterized protein</fullName>
    </submittedName>
</protein>
<dbReference type="STRING" id="247156.NFA_9190"/>